<reference evidence="2" key="2">
    <citation type="submission" date="2023-07" db="EMBL/GenBank/DDBJ databases">
        <title>Zobellia barbeyronii sp. nov., a new marine flavobacterium, isolated from green and red algae.</title>
        <authorList>
            <person name="Nedashkovskaya O.I."/>
            <person name="Otstavnykh N."/>
            <person name="Zhukova N."/>
            <person name="Guzev K."/>
            <person name="Chausova V."/>
            <person name="Tekutyeva L."/>
            <person name="Mikhailov V."/>
            <person name="Isaeva M."/>
        </authorList>
    </citation>
    <scope>NUCLEOTIDE SEQUENCE [LARGE SCALE GENOMIC DNA]</scope>
    <source>
        <strain evidence="2">KMM 6746</strain>
    </source>
</reference>
<gene>
    <name evidence="1" type="ORF">HW347_13585</name>
</gene>
<dbReference type="RefSeq" id="WP_214612359.1">
    <property type="nucleotide sequence ID" value="NZ_JACATN010000004.1"/>
</dbReference>
<evidence type="ECO:0008006" key="3">
    <source>
        <dbReference type="Google" id="ProtNLM"/>
    </source>
</evidence>
<organism evidence="1 2">
    <name type="scientific">Zobellia barbeyronii</name>
    <dbReference type="NCBI Taxonomy" id="2748009"/>
    <lineage>
        <taxon>Bacteria</taxon>
        <taxon>Pseudomonadati</taxon>
        <taxon>Bacteroidota</taxon>
        <taxon>Flavobacteriia</taxon>
        <taxon>Flavobacteriales</taxon>
        <taxon>Flavobacteriaceae</taxon>
        <taxon>Zobellia</taxon>
    </lineage>
</organism>
<keyword evidence="2" id="KW-1185">Reference proteome</keyword>
<reference evidence="1 2" key="1">
    <citation type="submission" date="2020-06" db="EMBL/GenBank/DDBJ databases">
        <authorList>
            <person name="Isaeva M.P."/>
            <person name="Chernysheva N.Y."/>
        </authorList>
    </citation>
    <scope>NUCLEOTIDE SEQUENCE [LARGE SCALE GENOMIC DNA]</scope>
    <source>
        <strain evidence="1 2">KMM 6746</strain>
    </source>
</reference>
<dbReference type="Proteomes" id="UP000740413">
    <property type="component" value="Unassembled WGS sequence"/>
</dbReference>
<accession>A0ABS5WGB5</accession>
<evidence type="ECO:0000313" key="1">
    <source>
        <dbReference type="EMBL" id="MBT2162299.1"/>
    </source>
</evidence>
<name>A0ABS5WGB5_9FLAO</name>
<protein>
    <recommendedName>
        <fullName evidence="3">DUF748 domain-containing protein</fullName>
    </recommendedName>
</protein>
<evidence type="ECO:0000313" key="2">
    <source>
        <dbReference type="Proteomes" id="UP000740413"/>
    </source>
</evidence>
<sequence>MHLQRIGKIIFRVFLGLLIVAALLMLSVQLMAKKSIANFVETKLPSHMQLEYKLIDVNVLTGTAKFKTIDFRVRAVDSLKQVTRLQIGSLEVIGLGYWQFLFNKKIALKSLNIEKPILKSYLKEKQTDTSQTDSNKIGLLKQIYIDEINVANGDVTLLKGDNDSLAMKLDSVNIKIDNVTTNDSLINSKIPVAYGSFKFEGTSLYADLGPYESLKAGKVKVDEGDITISDLKIKSKYSKTKLSWHLHKERDYIDLQIPEVSFEHIDFGIIQKKLWVSTGTGKIKGATLEMYRDKLLPDDTERKKLYSEALRKLPIQLDIPKVEISDSYIAYSERVNRETSPGKIIFDDVHAEILEIQNVPEKNEKTSVTAKALLMGEAPITLNWSFNAKKESDAFTASGTVKNFHSKNINSFLESNLRVRAKGEIQELYFTISGNSISSSGDMKMKYEDFKFSVLKKDRLRINKLLTAIGSLFVNDGSNTDENGYRYGGIKAERDPTKSFFNYLWLNVGDGLTSTIIGNGKK</sequence>
<proteinExistence type="predicted"/>
<dbReference type="EMBL" id="JACATN010000004">
    <property type="protein sequence ID" value="MBT2162299.1"/>
    <property type="molecule type" value="Genomic_DNA"/>
</dbReference>
<comment type="caution">
    <text evidence="1">The sequence shown here is derived from an EMBL/GenBank/DDBJ whole genome shotgun (WGS) entry which is preliminary data.</text>
</comment>